<dbReference type="InterPro" id="IPR001584">
    <property type="entry name" value="Integrase_cat-core"/>
</dbReference>
<dbReference type="Gene3D" id="1.10.340.70">
    <property type="match status" value="1"/>
</dbReference>
<dbReference type="GO" id="GO:0015074">
    <property type="term" value="P:DNA integration"/>
    <property type="evidence" value="ECO:0007669"/>
    <property type="project" value="InterPro"/>
</dbReference>
<sequence length="405" mass="45512">MRYCVDGWPDRNQLQGPVKHYWHERAALCIHNELLLRGSRLVIPSNMRNDVLEKVHEGHQGVVKCRERACQTVWWPGLSCQIRELVLKCRECIKERVNPKEPLMPTKLPDRPWQKLGADLFMLREKTYLLVVDYFSRYIEIAQLSPTRSMDVNVHLKSIFARHGIPETFISDNGPQFSGHEMKTFATDYCFEHLTSSPKYPQSNGEAERAVQTLKKANDPYKALLAYRATPLSNGYSPAELLMGRRLRTTLPILPERLQPALPDLPVLQQTEREKRWAGAKCFNSRHRARDLGKLSPGENENAVWHRGGARVSELAGSRSAEQTIWTADASGARGQSSWGTGLRHGGLGPRHGVDSVLVDWDPATGRTRTGPPLLRALGCGNTGVSIATFSPRRPSAAGEEEVFP</sequence>
<dbReference type="PANTHER" id="PTHR37984:SF9">
    <property type="entry name" value="INTEGRASE CATALYTIC DOMAIN-CONTAINING PROTEIN"/>
    <property type="match status" value="1"/>
</dbReference>
<feature type="domain" description="Integrase catalytic" evidence="2">
    <location>
        <begin position="108"/>
        <end position="271"/>
    </location>
</feature>
<dbReference type="InterPro" id="IPR041588">
    <property type="entry name" value="Integrase_H2C2"/>
</dbReference>
<dbReference type="InterPro" id="IPR012337">
    <property type="entry name" value="RNaseH-like_sf"/>
</dbReference>
<dbReference type="PROSITE" id="PS50994">
    <property type="entry name" value="INTEGRASE"/>
    <property type="match status" value="1"/>
</dbReference>
<dbReference type="EMBL" id="JAOPHQ010006544">
    <property type="protein sequence ID" value="KAK0131437.1"/>
    <property type="molecule type" value="Genomic_DNA"/>
</dbReference>
<dbReference type="PANTHER" id="PTHR37984">
    <property type="entry name" value="PROTEIN CBG26694"/>
    <property type="match status" value="1"/>
</dbReference>
<comment type="caution">
    <text evidence="3">The sequence shown here is derived from an EMBL/GenBank/DDBJ whole genome shotgun (WGS) entry which is preliminary data.</text>
</comment>
<dbReference type="Proteomes" id="UP001174136">
    <property type="component" value="Unassembled WGS sequence"/>
</dbReference>
<dbReference type="FunFam" id="3.30.420.10:FF:000063">
    <property type="entry name" value="Retrovirus-related Pol polyprotein from transposon 297-like Protein"/>
    <property type="match status" value="1"/>
</dbReference>
<dbReference type="InterPro" id="IPR036397">
    <property type="entry name" value="RNaseH_sf"/>
</dbReference>
<dbReference type="Pfam" id="PF17921">
    <property type="entry name" value="Integrase_H2C2"/>
    <property type="match status" value="1"/>
</dbReference>
<evidence type="ECO:0000256" key="1">
    <source>
        <dbReference type="ARBA" id="ARBA00039658"/>
    </source>
</evidence>
<keyword evidence="4" id="KW-1185">Reference proteome</keyword>
<organism evidence="3 4">
    <name type="scientific">Merluccius polli</name>
    <name type="common">Benguela hake</name>
    <name type="synonym">Merluccius cadenati</name>
    <dbReference type="NCBI Taxonomy" id="89951"/>
    <lineage>
        <taxon>Eukaryota</taxon>
        <taxon>Metazoa</taxon>
        <taxon>Chordata</taxon>
        <taxon>Craniata</taxon>
        <taxon>Vertebrata</taxon>
        <taxon>Euteleostomi</taxon>
        <taxon>Actinopterygii</taxon>
        <taxon>Neopterygii</taxon>
        <taxon>Teleostei</taxon>
        <taxon>Neoteleostei</taxon>
        <taxon>Acanthomorphata</taxon>
        <taxon>Zeiogadaria</taxon>
        <taxon>Gadariae</taxon>
        <taxon>Gadiformes</taxon>
        <taxon>Gadoidei</taxon>
        <taxon>Merlucciidae</taxon>
        <taxon>Merluccius</taxon>
    </lineage>
</organism>
<dbReference type="AlphaFoldDB" id="A0AA47NP45"/>
<dbReference type="InterPro" id="IPR050951">
    <property type="entry name" value="Retrovirus_Pol_polyprotein"/>
</dbReference>
<evidence type="ECO:0000313" key="3">
    <source>
        <dbReference type="EMBL" id="KAK0131437.1"/>
    </source>
</evidence>
<name>A0AA47NP45_MERPO</name>
<proteinExistence type="predicted"/>
<accession>A0AA47NP45</accession>
<protein>
    <recommendedName>
        <fullName evidence="1">Gypsy retrotransposon integrase-like protein 1</fullName>
    </recommendedName>
</protein>
<dbReference type="GO" id="GO:0003676">
    <property type="term" value="F:nucleic acid binding"/>
    <property type="evidence" value="ECO:0007669"/>
    <property type="project" value="InterPro"/>
</dbReference>
<gene>
    <name evidence="3" type="ORF">N1851_033839</name>
</gene>
<reference evidence="3" key="1">
    <citation type="journal article" date="2023" name="Front. Mar. Sci.">
        <title>A new Merluccius polli reference genome to investigate the effects of global change in West African waters.</title>
        <authorList>
            <person name="Mateo J.L."/>
            <person name="Blanco-Fernandez C."/>
            <person name="Garcia-Vazquez E."/>
            <person name="Machado-Schiaffino G."/>
        </authorList>
    </citation>
    <scope>NUCLEOTIDE SEQUENCE</scope>
    <source>
        <strain evidence="3">C29</strain>
        <tissue evidence="3">Fin</tissue>
    </source>
</reference>
<dbReference type="SUPFAM" id="SSF53098">
    <property type="entry name" value="Ribonuclease H-like"/>
    <property type="match status" value="1"/>
</dbReference>
<dbReference type="Pfam" id="PF00665">
    <property type="entry name" value="rve"/>
    <property type="match status" value="1"/>
</dbReference>
<dbReference type="FunFam" id="1.10.340.70:FF:000003">
    <property type="entry name" value="Protein CBG25708"/>
    <property type="match status" value="1"/>
</dbReference>
<evidence type="ECO:0000313" key="4">
    <source>
        <dbReference type="Proteomes" id="UP001174136"/>
    </source>
</evidence>
<dbReference type="Gene3D" id="3.30.420.10">
    <property type="entry name" value="Ribonuclease H-like superfamily/Ribonuclease H"/>
    <property type="match status" value="1"/>
</dbReference>
<evidence type="ECO:0000259" key="2">
    <source>
        <dbReference type="PROSITE" id="PS50994"/>
    </source>
</evidence>